<accession>A0A5U2X1I3</accession>
<dbReference type="InterPro" id="IPR036630">
    <property type="entry name" value="Head_decoration_D_sf"/>
</dbReference>
<dbReference type="Pfam" id="PF02924">
    <property type="entry name" value="HDPD"/>
    <property type="match status" value="1"/>
</dbReference>
<proteinExistence type="predicted"/>
<organism evidence="1">
    <name type="scientific">Salmonella enterica</name>
    <name type="common">Salmonella choleraesuis</name>
    <dbReference type="NCBI Taxonomy" id="28901"/>
    <lineage>
        <taxon>Bacteria</taxon>
        <taxon>Pseudomonadati</taxon>
        <taxon>Pseudomonadota</taxon>
        <taxon>Gammaproteobacteria</taxon>
        <taxon>Enterobacterales</taxon>
        <taxon>Enterobacteriaceae</taxon>
        <taxon>Salmonella</taxon>
    </lineage>
</organism>
<gene>
    <name evidence="1" type="ORF">QQ56_18750</name>
</gene>
<comment type="caution">
    <text evidence="1">The sequence shown here is derived from an EMBL/GenBank/DDBJ whole genome shotgun (WGS) entry which is preliminary data.</text>
</comment>
<dbReference type="AlphaFoldDB" id="A0A5U2X1I3"/>
<sequence length="111" mass="11872">MSVPYLQLVAGTQEVTSTLVYLAGAESIPAFTPLMMNADGAMVPWDGAESGKAIYLTPHAIDPTKQPRAMVYKTGIFNIEMIRWPDTVITDQKKVAAFAGSGVSVQPLAKS</sequence>
<evidence type="ECO:0000313" key="1">
    <source>
        <dbReference type="EMBL" id="EBP2342090.1"/>
    </source>
</evidence>
<dbReference type="Gene3D" id="2.40.300.10">
    <property type="entry name" value="Head decoration protein D"/>
    <property type="match status" value="1"/>
</dbReference>
<dbReference type="SUPFAM" id="SSF51274">
    <property type="entry name" value="Head decoration protein D (gpD, major capsid protein D)"/>
    <property type="match status" value="1"/>
</dbReference>
<protein>
    <submittedName>
        <fullName evidence="1">Head decoration protein</fullName>
    </submittedName>
</protein>
<reference evidence="1" key="1">
    <citation type="submission" date="2018-07" db="EMBL/GenBank/DDBJ databases">
        <authorList>
            <consortium name="GenomeTrakr network: Whole genome sequencing for foodborne pathogen traceback"/>
        </authorList>
    </citation>
    <scope>NUCLEOTIDE SEQUENCE</scope>
    <source>
        <strain evidence="1">FLUFL-694</strain>
    </source>
</reference>
<dbReference type="InterPro" id="IPR004195">
    <property type="entry name" value="Head_decoration_D"/>
</dbReference>
<dbReference type="EMBL" id="AAGLCG010000061">
    <property type="protein sequence ID" value="EBP2342090.1"/>
    <property type="molecule type" value="Genomic_DNA"/>
</dbReference>
<name>A0A5U2X1I3_SALER</name>
<dbReference type="RefSeq" id="WP_080168963.1">
    <property type="nucleotide sequence ID" value="NZ_MXUX01000027.1"/>
</dbReference>